<keyword evidence="4" id="KW-0472">Membrane</keyword>
<dbReference type="Pfam" id="PF02191">
    <property type="entry name" value="OLF"/>
    <property type="match status" value="1"/>
</dbReference>
<keyword evidence="4" id="KW-0812">Transmembrane</keyword>
<protein>
    <recommendedName>
        <fullName evidence="5">Olfactomedin-like domain-containing protein</fullName>
    </recommendedName>
</protein>
<evidence type="ECO:0000256" key="3">
    <source>
        <dbReference type="PROSITE-ProRule" id="PRU00446"/>
    </source>
</evidence>
<dbReference type="GO" id="GO:0007165">
    <property type="term" value="P:signal transduction"/>
    <property type="evidence" value="ECO:0007669"/>
    <property type="project" value="TreeGrafter"/>
</dbReference>
<dbReference type="PROSITE" id="PS51132">
    <property type="entry name" value="OLF"/>
    <property type="match status" value="1"/>
</dbReference>
<keyword evidence="4" id="KW-1133">Transmembrane helix</keyword>
<accession>A0A2A2KWY9</accession>
<dbReference type="AlphaFoldDB" id="A0A2A2KWY9"/>
<evidence type="ECO:0000313" key="7">
    <source>
        <dbReference type="Proteomes" id="UP000218231"/>
    </source>
</evidence>
<reference evidence="6 7" key="1">
    <citation type="journal article" date="2017" name="Curr. Biol.">
        <title>Genome architecture and evolution of a unichromosomal asexual nematode.</title>
        <authorList>
            <person name="Fradin H."/>
            <person name="Zegar C."/>
            <person name="Gutwein M."/>
            <person name="Lucas J."/>
            <person name="Kovtun M."/>
            <person name="Corcoran D."/>
            <person name="Baugh L.R."/>
            <person name="Kiontke K."/>
            <person name="Gunsalus K."/>
            <person name="Fitch D.H."/>
            <person name="Piano F."/>
        </authorList>
    </citation>
    <scope>NUCLEOTIDE SEQUENCE [LARGE SCALE GENOMIC DNA]</scope>
    <source>
        <strain evidence="6">PF1309</strain>
    </source>
</reference>
<sequence length="252" mass="29524">MAGVSVPVVISWLLTLCTIGLLFYQRQTISNLENELLEHSVRTRRSADDRDNNLVYLPVYAQISRKAMKRICMQHRFEMNTNKKKEKSNFLDKEEPKRKKCKSDMSFDEPRLIAERTNSIGAAMRDGEQWYLTEFDFGYTIIKFLTSKKLNSSEPTELYTLPIPFRGTDNTVYNRTFYYANDNSLVSYNFKTNSLQTINVTMGQKPLYDQSDSRMDIQAEEHGIWVTYRDERDFFTVSRLHPSTLKARLICI</sequence>
<feature type="domain" description="Olfactomedin-like" evidence="5">
    <location>
        <begin position="100"/>
        <end position="252"/>
    </location>
</feature>
<evidence type="ECO:0000259" key="5">
    <source>
        <dbReference type="PROSITE" id="PS51132"/>
    </source>
</evidence>
<keyword evidence="7" id="KW-1185">Reference proteome</keyword>
<name>A0A2A2KWY9_9BILA</name>
<evidence type="ECO:0000256" key="2">
    <source>
        <dbReference type="ARBA" id="ARBA00022525"/>
    </source>
</evidence>
<evidence type="ECO:0000256" key="1">
    <source>
        <dbReference type="ARBA" id="ARBA00004613"/>
    </source>
</evidence>
<dbReference type="PANTHER" id="PTHR23192">
    <property type="entry name" value="OLFACTOMEDIN-RELATED"/>
    <property type="match status" value="1"/>
</dbReference>
<dbReference type="PANTHER" id="PTHR23192:SF35">
    <property type="entry name" value="OLFACTOMEDIN-LIKE DOMAIN-CONTAINING PROTEIN"/>
    <property type="match status" value="1"/>
</dbReference>
<comment type="caution">
    <text evidence="3">Lacks conserved residue(s) required for the propagation of feature annotation.</text>
</comment>
<dbReference type="GO" id="GO:0005615">
    <property type="term" value="C:extracellular space"/>
    <property type="evidence" value="ECO:0007669"/>
    <property type="project" value="TreeGrafter"/>
</dbReference>
<evidence type="ECO:0000256" key="4">
    <source>
        <dbReference type="SAM" id="Phobius"/>
    </source>
</evidence>
<comment type="caution">
    <text evidence="6">The sequence shown here is derived from an EMBL/GenBank/DDBJ whole genome shotgun (WGS) entry which is preliminary data.</text>
</comment>
<organism evidence="6 7">
    <name type="scientific">Diploscapter pachys</name>
    <dbReference type="NCBI Taxonomy" id="2018661"/>
    <lineage>
        <taxon>Eukaryota</taxon>
        <taxon>Metazoa</taxon>
        <taxon>Ecdysozoa</taxon>
        <taxon>Nematoda</taxon>
        <taxon>Chromadorea</taxon>
        <taxon>Rhabditida</taxon>
        <taxon>Rhabditina</taxon>
        <taxon>Rhabditomorpha</taxon>
        <taxon>Rhabditoidea</taxon>
        <taxon>Rhabditidae</taxon>
        <taxon>Diploscapter</taxon>
    </lineage>
</organism>
<feature type="transmembrane region" description="Helical" evidence="4">
    <location>
        <begin position="6"/>
        <end position="24"/>
    </location>
</feature>
<gene>
    <name evidence="6" type="ORF">WR25_22828</name>
</gene>
<dbReference type="STRING" id="2018661.A0A2A2KWY9"/>
<dbReference type="Proteomes" id="UP000218231">
    <property type="component" value="Unassembled WGS sequence"/>
</dbReference>
<keyword evidence="2" id="KW-0964">Secreted</keyword>
<dbReference type="EMBL" id="LIAE01007561">
    <property type="protein sequence ID" value="PAV78450.1"/>
    <property type="molecule type" value="Genomic_DNA"/>
</dbReference>
<dbReference type="InterPro" id="IPR003112">
    <property type="entry name" value="Olfac-like_dom"/>
</dbReference>
<comment type="subcellular location">
    <subcellularLocation>
        <location evidence="1">Secreted</location>
    </subcellularLocation>
</comment>
<dbReference type="OrthoDB" id="8626508at2759"/>
<dbReference type="InterPro" id="IPR050605">
    <property type="entry name" value="Olfactomedin-like_domain"/>
</dbReference>
<evidence type="ECO:0000313" key="6">
    <source>
        <dbReference type="EMBL" id="PAV78450.1"/>
    </source>
</evidence>
<proteinExistence type="predicted"/>